<evidence type="ECO:0000313" key="3">
    <source>
        <dbReference type="EnsemblPlants" id="KQK18677"/>
    </source>
</evidence>
<dbReference type="EMBL" id="CM000880">
    <property type="protein sequence ID" value="KQK18677.1"/>
    <property type="molecule type" value="Genomic_DNA"/>
</dbReference>
<dbReference type="AlphaFoldDB" id="A0A0Q3H7R7"/>
<organism evidence="2">
    <name type="scientific">Brachypodium distachyon</name>
    <name type="common">Purple false brome</name>
    <name type="synonym">Trachynia distachya</name>
    <dbReference type="NCBI Taxonomy" id="15368"/>
    <lineage>
        <taxon>Eukaryota</taxon>
        <taxon>Viridiplantae</taxon>
        <taxon>Streptophyta</taxon>
        <taxon>Embryophyta</taxon>
        <taxon>Tracheophyta</taxon>
        <taxon>Spermatophyta</taxon>
        <taxon>Magnoliopsida</taxon>
        <taxon>Liliopsida</taxon>
        <taxon>Poales</taxon>
        <taxon>Poaceae</taxon>
        <taxon>BOP clade</taxon>
        <taxon>Pooideae</taxon>
        <taxon>Stipodae</taxon>
        <taxon>Brachypodieae</taxon>
        <taxon>Brachypodium</taxon>
    </lineage>
</organism>
<protein>
    <submittedName>
        <fullName evidence="2 3">Uncharacterized protein</fullName>
    </submittedName>
</protein>
<gene>
    <name evidence="2" type="ORF">BRADI_1g44015v3</name>
</gene>
<dbReference type="InParanoid" id="A0A0Q3H7R7"/>
<feature type="compositionally biased region" description="Polar residues" evidence="1">
    <location>
        <begin position="62"/>
        <end position="79"/>
    </location>
</feature>
<keyword evidence="4" id="KW-1185">Reference proteome</keyword>
<dbReference type="Proteomes" id="UP000008810">
    <property type="component" value="Chromosome 1"/>
</dbReference>
<reference evidence="2 3" key="1">
    <citation type="journal article" date="2010" name="Nature">
        <title>Genome sequencing and analysis of the model grass Brachypodium distachyon.</title>
        <authorList>
            <consortium name="International Brachypodium Initiative"/>
        </authorList>
    </citation>
    <scope>NUCLEOTIDE SEQUENCE [LARGE SCALE GENOMIC DNA]</scope>
    <source>
        <strain evidence="2 3">Bd21</strain>
    </source>
</reference>
<evidence type="ECO:0000256" key="1">
    <source>
        <dbReference type="SAM" id="MobiDB-lite"/>
    </source>
</evidence>
<sequence>MTWKHVVSACKHQLQTKVVFKYIANGVNVLGKLPALFYMQHLSSSSHLGHLDILIELPPSRNRATSHGGSTSSCKEIKN</sequence>
<evidence type="ECO:0000313" key="2">
    <source>
        <dbReference type="EMBL" id="KQK18677.1"/>
    </source>
</evidence>
<accession>A0A0Q3H7R7</accession>
<reference evidence="3" key="3">
    <citation type="submission" date="2018-08" db="UniProtKB">
        <authorList>
            <consortium name="EnsemblPlants"/>
        </authorList>
    </citation>
    <scope>IDENTIFICATION</scope>
    <source>
        <strain evidence="3">cv. Bd21</strain>
    </source>
</reference>
<feature type="region of interest" description="Disordered" evidence="1">
    <location>
        <begin position="60"/>
        <end position="79"/>
    </location>
</feature>
<dbReference type="EnsemblPlants" id="KQK18677">
    <property type="protein sequence ID" value="KQK18677"/>
    <property type="gene ID" value="BRADI_1g44015v3"/>
</dbReference>
<dbReference type="Gramene" id="KQK18677">
    <property type="protein sequence ID" value="KQK18677"/>
    <property type="gene ID" value="BRADI_1g44015v3"/>
</dbReference>
<proteinExistence type="predicted"/>
<name>A0A0Q3H7R7_BRADI</name>
<reference evidence="2" key="2">
    <citation type="submission" date="2017-06" db="EMBL/GenBank/DDBJ databases">
        <title>WGS assembly of Brachypodium distachyon.</title>
        <authorList>
            <consortium name="The International Brachypodium Initiative"/>
            <person name="Lucas S."/>
            <person name="Harmon-Smith M."/>
            <person name="Lail K."/>
            <person name="Tice H."/>
            <person name="Grimwood J."/>
            <person name="Bruce D."/>
            <person name="Barry K."/>
            <person name="Shu S."/>
            <person name="Lindquist E."/>
            <person name="Wang M."/>
            <person name="Pitluck S."/>
            <person name="Vogel J.P."/>
            <person name="Garvin D.F."/>
            <person name="Mockler T.C."/>
            <person name="Schmutz J."/>
            <person name="Rokhsar D."/>
            <person name="Bevan M.W."/>
        </authorList>
    </citation>
    <scope>NUCLEOTIDE SEQUENCE</scope>
    <source>
        <strain evidence="2">Bd21</strain>
    </source>
</reference>
<evidence type="ECO:0000313" key="4">
    <source>
        <dbReference type="Proteomes" id="UP000008810"/>
    </source>
</evidence>